<gene>
    <name evidence="11" type="ORF">HHL11_07285</name>
</gene>
<keyword evidence="7 9" id="KW-0472">Membrane</keyword>
<evidence type="ECO:0000256" key="2">
    <source>
        <dbReference type="ARBA" id="ARBA00022448"/>
    </source>
</evidence>
<evidence type="ECO:0000256" key="4">
    <source>
        <dbReference type="ARBA" id="ARBA00022519"/>
    </source>
</evidence>
<dbReference type="Pfam" id="PF04290">
    <property type="entry name" value="DctQ"/>
    <property type="match status" value="1"/>
</dbReference>
<keyword evidence="4 9" id="KW-0997">Cell inner membrane</keyword>
<feature type="transmembrane region" description="Helical" evidence="9">
    <location>
        <begin position="49"/>
        <end position="67"/>
    </location>
</feature>
<dbReference type="InterPro" id="IPR055348">
    <property type="entry name" value="DctQ"/>
</dbReference>
<keyword evidence="12" id="KW-1185">Reference proteome</keyword>
<feature type="transmembrane region" description="Helical" evidence="9">
    <location>
        <begin position="16"/>
        <end position="37"/>
    </location>
</feature>
<evidence type="ECO:0000313" key="12">
    <source>
        <dbReference type="Proteomes" id="UP000541185"/>
    </source>
</evidence>
<evidence type="ECO:0000256" key="6">
    <source>
        <dbReference type="ARBA" id="ARBA00022989"/>
    </source>
</evidence>
<keyword evidence="2 9" id="KW-0813">Transport</keyword>
<dbReference type="EMBL" id="JABBFX010000001">
    <property type="protein sequence ID" value="NML43546.1"/>
    <property type="molecule type" value="Genomic_DNA"/>
</dbReference>
<name>A0A848GXZ1_9BURK</name>
<accession>A0A848GXZ1</accession>
<dbReference type="GO" id="GO:0015740">
    <property type="term" value="P:C4-dicarboxylate transport"/>
    <property type="evidence" value="ECO:0007669"/>
    <property type="project" value="TreeGrafter"/>
</dbReference>
<keyword evidence="5 9" id="KW-0812">Transmembrane</keyword>
<protein>
    <recommendedName>
        <fullName evidence="9">TRAP transporter small permease protein</fullName>
    </recommendedName>
</protein>
<reference evidence="11 12" key="1">
    <citation type="submission" date="2020-04" db="EMBL/GenBank/DDBJ databases">
        <title>Ramlibacter sp. G-1-2-2 isolated from soil.</title>
        <authorList>
            <person name="Dahal R.H."/>
        </authorList>
    </citation>
    <scope>NUCLEOTIDE SEQUENCE [LARGE SCALE GENOMIC DNA]</scope>
    <source>
        <strain evidence="11 12">G-1-2-2</strain>
    </source>
</reference>
<dbReference type="AlphaFoldDB" id="A0A848GXZ1"/>
<dbReference type="PANTHER" id="PTHR35011">
    <property type="entry name" value="2,3-DIKETO-L-GULONATE TRAP TRANSPORTER SMALL PERMEASE PROTEIN YIAM"/>
    <property type="match status" value="1"/>
</dbReference>
<dbReference type="GO" id="GO:0005886">
    <property type="term" value="C:plasma membrane"/>
    <property type="evidence" value="ECO:0007669"/>
    <property type="project" value="UniProtKB-SubCell"/>
</dbReference>
<evidence type="ECO:0000256" key="8">
    <source>
        <dbReference type="ARBA" id="ARBA00038436"/>
    </source>
</evidence>
<evidence type="ECO:0000256" key="9">
    <source>
        <dbReference type="RuleBase" id="RU369079"/>
    </source>
</evidence>
<dbReference type="Proteomes" id="UP000541185">
    <property type="component" value="Unassembled WGS sequence"/>
</dbReference>
<dbReference type="RefSeq" id="WP_169417748.1">
    <property type="nucleotide sequence ID" value="NZ_JABBFX010000001.1"/>
</dbReference>
<evidence type="ECO:0000256" key="3">
    <source>
        <dbReference type="ARBA" id="ARBA00022475"/>
    </source>
</evidence>
<comment type="subunit">
    <text evidence="9">The complex comprises the extracytoplasmic solute receptor protein and the two transmembrane proteins.</text>
</comment>
<feature type="domain" description="Tripartite ATP-independent periplasmic transporters DctQ component" evidence="10">
    <location>
        <begin position="25"/>
        <end position="153"/>
    </location>
</feature>
<proteinExistence type="inferred from homology"/>
<comment type="subcellular location">
    <subcellularLocation>
        <location evidence="1 9">Cell inner membrane</location>
        <topology evidence="1 9">Multi-pass membrane protein</topology>
    </subcellularLocation>
</comment>
<evidence type="ECO:0000256" key="1">
    <source>
        <dbReference type="ARBA" id="ARBA00004429"/>
    </source>
</evidence>
<organism evidence="11 12">
    <name type="scientific">Ramlibacter agri</name>
    <dbReference type="NCBI Taxonomy" id="2728837"/>
    <lineage>
        <taxon>Bacteria</taxon>
        <taxon>Pseudomonadati</taxon>
        <taxon>Pseudomonadota</taxon>
        <taxon>Betaproteobacteria</taxon>
        <taxon>Burkholderiales</taxon>
        <taxon>Comamonadaceae</taxon>
        <taxon>Ramlibacter</taxon>
    </lineage>
</organism>
<evidence type="ECO:0000256" key="5">
    <source>
        <dbReference type="ARBA" id="ARBA00022692"/>
    </source>
</evidence>
<dbReference type="PANTHER" id="PTHR35011:SF2">
    <property type="entry name" value="2,3-DIKETO-L-GULONATE TRAP TRANSPORTER SMALL PERMEASE PROTEIN YIAM"/>
    <property type="match status" value="1"/>
</dbReference>
<feature type="transmembrane region" description="Helical" evidence="9">
    <location>
        <begin position="88"/>
        <end position="109"/>
    </location>
</feature>
<evidence type="ECO:0000256" key="7">
    <source>
        <dbReference type="ARBA" id="ARBA00023136"/>
    </source>
</evidence>
<feature type="transmembrane region" description="Helical" evidence="9">
    <location>
        <begin position="129"/>
        <end position="150"/>
    </location>
</feature>
<dbReference type="GO" id="GO:0022857">
    <property type="term" value="F:transmembrane transporter activity"/>
    <property type="evidence" value="ECO:0007669"/>
    <property type="project" value="UniProtKB-UniRule"/>
</dbReference>
<comment type="caution">
    <text evidence="11">The sequence shown here is derived from an EMBL/GenBank/DDBJ whole genome shotgun (WGS) entry which is preliminary data.</text>
</comment>
<dbReference type="InterPro" id="IPR007387">
    <property type="entry name" value="TRAP_DctQ"/>
</dbReference>
<evidence type="ECO:0000313" key="11">
    <source>
        <dbReference type="EMBL" id="NML43546.1"/>
    </source>
</evidence>
<evidence type="ECO:0000259" key="10">
    <source>
        <dbReference type="Pfam" id="PF04290"/>
    </source>
</evidence>
<keyword evidence="6 9" id="KW-1133">Transmembrane helix</keyword>
<comment type="similarity">
    <text evidence="8 9">Belongs to the TRAP transporter small permease family.</text>
</comment>
<comment type="function">
    <text evidence="9">Part of the tripartite ATP-independent periplasmic (TRAP) transport system.</text>
</comment>
<sequence length="177" mass="19345">MNRNKLVRLAERSVEALMALDLALIVLLVFSNVVARYGFGSGFAGAEEVSRLLFVWLVFLGAILALRRRAHLGVELLQARLPRAWRRGCAVLTHVLMLYALWLFLAGSWTQTQIGLTTYSTVLRYPNAFMAASGLVCAASMLLIVGANLLRIVLDRPDAMVPGDPDPLLQPAVGVAE</sequence>
<keyword evidence="3" id="KW-1003">Cell membrane</keyword>